<dbReference type="EMBL" id="BAAARV010000062">
    <property type="protein sequence ID" value="GAA2365434.1"/>
    <property type="molecule type" value="Genomic_DNA"/>
</dbReference>
<dbReference type="Proteomes" id="UP001501444">
    <property type="component" value="Unassembled WGS sequence"/>
</dbReference>
<sequence>MIGPDDLGAWLGAEVAGTVLVTGNLSEVHVLRLADGREVVVKARPAEERLAGCAHVQRHLWLAGFPCPEPVAGPTRFGGQALSAELAVPGGPDPAPPAAGPTAALLARLIAAAPDARTTPTLRPSPPWIRWYHDEGPLWPRPDDRDADLNAEPSWHDAGAAAVRAGLARFDAPPVVGHCDFEAHNVWWRGGEPLAVHDWDSAVAEPEAVIVGVAAAMWPAGHGGRSGATVPESADFLDGYQRSTGRPWTAAEVRAAWAAGLWIRLFNDKKWSRDGLVTLSTVEAGERAALAGL</sequence>
<dbReference type="SUPFAM" id="SSF56112">
    <property type="entry name" value="Protein kinase-like (PK-like)"/>
    <property type="match status" value="1"/>
</dbReference>
<dbReference type="RefSeq" id="WP_344616277.1">
    <property type="nucleotide sequence ID" value="NZ_BAAARV010000062.1"/>
</dbReference>
<dbReference type="InterPro" id="IPR011009">
    <property type="entry name" value="Kinase-like_dom_sf"/>
</dbReference>
<evidence type="ECO:0000313" key="2">
    <source>
        <dbReference type="EMBL" id="GAA2365434.1"/>
    </source>
</evidence>
<comment type="caution">
    <text evidence="2">The sequence shown here is derived from an EMBL/GenBank/DDBJ whole genome shotgun (WGS) entry which is preliminary data.</text>
</comment>
<protein>
    <recommendedName>
        <fullName evidence="1">Aminoglycoside phosphotransferase domain-containing protein</fullName>
    </recommendedName>
</protein>
<organism evidence="2 3">
    <name type="scientific">Dactylosporangium salmoneum</name>
    <dbReference type="NCBI Taxonomy" id="53361"/>
    <lineage>
        <taxon>Bacteria</taxon>
        <taxon>Bacillati</taxon>
        <taxon>Actinomycetota</taxon>
        <taxon>Actinomycetes</taxon>
        <taxon>Micromonosporales</taxon>
        <taxon>Micromonosporaceae</taxon>
        <taxon>Dactylosporangium</taxon>
    </lineage>
</organism>
<name>A0ABN3GZM6_9ACTN</name>
<accession>A0ABN3GZM6</accession>
<evidence type="ECO:0000313" key="3">
    <source>
        <dbReference type="Proteomes" id="UP001501444"/>
    </source>
</evidence>
<evidence type="ECO:0000259" key="1">
    <source>
        <dbReference type="Pfam" id="PF01636"/>
    </source>
</evidence>
<reference evidence="3" key="1">
    <citation type="journal article" date="2019" name="Int. J. Syst. Evol. Microbiol.">
        <title>The Global Catalogue of Microorganisms (GCM) 10K type strain sequencing project: providing services to taxonomists for standard genome sequencing and annotation.</title>
        <authorList>
            <consortium name="The Broad Institute Genomics Platform"/>
            <consortium name="The Broad Institute Genome Sequencing Center for Infectious Disease"/>
            <person name="Wu L."/>
            <person name="Ma J."/>
        </authorList>
    </citation>
    <scope>NUCLEOTIDE SEQUENCE [LARGE SCALE GENOMIC DNA]</scope>
    <source>
        <strain evidence="3">JCM 3272</strain>
    </source>
</reference>
<keyword evidence="3" id="KW-1185">Reference proteome</keyword>
<proteinExistence type="predicted"/>
<dbReference type="Pfam" id="PF01636">
    <property type="entry name" value="APH"/>
    <property type="match status" value="1"/>
</dbReference>
<feature type="domain" description="Aminoglycoside phosphotransferase" evidence="1">
    <location>
        <begin position="30"/>
        <end position="230"/>
    </location>
</feature>
<gene>
    <name evidence="2" type="ORF">GCM10010170_063900</name>
</gene>
<dbReference type="InterPro" id="IPR002575">
    <property type="entry name" value="Aminoglycoside_PTrfase"/>
</dbReference>
<dbReference type="Gene3D" id="3.90.1200.10">
    <property type="match status" value="1"/>
</dbReference>